<dbReference type="OrthoDB" id="9814380at2"/>
<accession>A0A0C1ITY0</accession>
<proteinExistence type="predicted"/>
<dbReference type="Gene3D" id="2.60.120.200">
    <property type="match status" value="1"/>
</dbReference>
<comment type="caution">
    <text evidence="1">The sequence shown here is derived from an EMBL/GenBank/DDBJ whole genome shotgun (WGS) entry which is preliminary data.</text>
</comment>
<dbReference type="Proteomes" id="UP000031408">
    <property type="component" value="Unassembled WGS sequence"/>
</dbReference>
<protein>
    <recommendedName>
        <fullName evidence="3">LamG-like jellyroll fold domain-containing protein</fullName>
    </recommendedName>
</protein>
<evidence type="ECO:0000313" key="1">
    <source>
        <dbReference type="EMBL" id="KIC93904.1"/>
    </source>
</evidence>
<sequence length="280" mass="31107">MRKLAVLLILVILSFISPSCVKEVVKEVVVTDTLVVRDTLTVRDTITVRDTVLDLACGLLAYYPFNGNFKDESGHGNDAVGRNGIFLTTDYKDEANRSAGFDGLNDYLIVQNGKPLRSDTMTLSVHIYSDSWDLERSILALHDFTDGSSFHYNLVQPFGGTQELAFSIGDPAYPCTGLQHYNPSISIISTQKVTTSKWYHLLATFANGDQRFYIDGQLVGQKTQPYKAVRDCGNPSLIIGGWWQSSLFPFSGKIDEIRIYNRLLNKCEINAIDLDGDTGS</sequence>
<keyword evidence="2" id="KW-1185">Reference proteome</keyword>
<reference evidence="1 2" key="1">
    <citation type="submission" date="2014-11" db="EMBL/GenBank/DDBJ databases">
        <title>Genome sequence of Flavihumibacter solisilvae 3-3.</title>
        <authorList>
            <person name="Zhou G."/>
            <person name="Li M."/>
            <person name="Wang G."/>
        </authorList>
    </citation>
    <scope>NUCLEOTIDE SEQUENCE [LARGE SCALE GENOMIC DNA]</scope>
    <source>
        <strain evidence="1 2">3-3</strain>
    </source>
</reference>
<gene>
    <name evidence="1" type="ORF">OI18_15060</name>
</gene>
<name>A0A0C1ITY0_9BACT</name>
<dbReference type="AlphaFoldDB" id="A0A0C1ITY0"/>
<dbReference type="GO" id="GO:0004553">
    <property type="term" value="F:hydrolase activity, hydrolyzing O-glycosyl compounds"/>
    <property type="evidence" value="ECO:0007669"/>
    <property type="project" value="UniProtKB-ARBA"/>
</dbReference>
<dbReference type="InterPro" id="IPR013320">
    <property type="entry name" value="ConA-like_dom_sf"/>
</dbReference>
<evidence type="ECO:0000313" key="2">
    <source>
        <dbReference type="Proteomes" id="UP000031408"/>
    </source>
</evidence>
<organism evidence="1 2">
    <name type="scientific">Flavihumibacter solisilvae</name>
    <dbReference type="NCBI Taxonomy" id="1349421"/>
    <lineage>
        <taxon>Bacteria</taxon>
        <taxon>Pseudomonadati</taxon>
        <taxon>Bacteroidota</taxon>
        <taxon>Chitinophagia</taxon>
        <taxon>Chitinophagales</taxon>
        <taxon>Chitinophagaceae</taxon>
        <taxon>Flavihumibacter</taxon>
    </lineage>
</organism>
<dbReference type="STRING" id="1349421.OI18_15060"/>
<dbReference type="EMBL" id="JSVC01000016">
    <property type="protein sequence ID" value="KIC93904.1"/>
    <property type="molecule type" value="Genomic_DNA"/>
</dbReference>
<dbReference type="SUPFAM" id="SSF49899">
    <property type="entry name" value="Concanavalin A-like lectins/glucanases"/>
    <property type="match status" value="1"/>
</dbReference>
<dbReference type="GO" id="GO:0005975">
    <property type="term" value="P:carbohydrate metabolic process"/>
    <property type="evidence" value="ECO:0007669"/>
    <property type="project" value="UniProtKB-ARBA"/>
</dbReference>
<evidence type="ECO:0008006" key="3">
    <source>
        <dbReference type="Google" id="ProtNLM"/>
    </source>
</evidence>
<dbReference type="RefSeq" id="WP_039141215.1">
    <property type="nucleotide sequence ID" value="NZ_JSVC01000016.1"/>
</dbReference>
<dbReference type="Pfam" id="PF13385">
    <property type="entry name" value="Laminin_G_3"/>
    <property type="match status" value="1"/>
</dbReference>